<organism evidence="1 2">
    <name type="scientific">Bradyrhizobium jicamae</name>
    <dbReference type="NCBI Taxonomy" id="280332"/>
    <lineage>
        <taxon>Bacteria</taxon>
        <taxon>Pseudomonadati</taxon>
        <taxon>Pseudomonadota</taxon>
        <taxon>Alphaproteobacteria</taxon>
        <taxon>Hyphomicrobiales</taxon>
        <taxon>Nitrobacteraceae</taxon>
        <taxon>Bradyrhizobium</taxon>
    </lineage>
</organism>
<proteinExistence type="predicted"/>
<dbReference type="RefSeq" id="WP_212493607.1">
    <property type="nucleotide sequence ID" value="NZ_JAFCJH010000024.1"/>
</dbReference>
<dbReference type="Proteomes" id="UP001315278">
    <property type="component" value="Unassembled WGS sequence"/>
</dbReference>
<protein>
    <recommendedName>
        <fullName evidence="3">Secreted protein</fullName>
    </recommendedName>
</protein>
<evidence type="ECO:0000313" key="1">
    <source>
        <dbReference type="EMBL" id="MBR0798139.1"/>
    </source>
</evidence>
<keyword evidence="2" id="KW-1185">Reference proteome</keyword>
<sequence length="275" mass="30373">MRRQYWILFACAVPVYFAVAAWLSFAAGPALVEPDVRGERHELIRPFIPFNSTFAMTSVDPWFGDLADVPGQFDASSPIILYEDDRPLGPAHSTPHSDISTLGHGRFSHWKGNFSTFVFSSSDNTDPRTNGRTYWAVKPPIAKGSGIVPDVSGEKYLLKRPFARFGKSSFAVVAKDEWFADSADTPGQFDATSPVMIYEDGKPLGPAHSTPHDQIGSLGHGRFSHWKGTDNSIFVFSSSDNSDPETNGRDYWVVRPPVKRSGIVSDVRGEEHPPK</sequence>
<gene>
    <name evidence="1" type="ORF">JQ615_22365</name>
</gene>
<comment type="caution">
    <text evidence="1">The sequence shown here is derived from an EMBL/GenBank/DDBJ whole genome shotgun (WGS) entry which is preliminary data.</text>
</comment>
<accession>A0ABS5FMV8</accession>
<reference evidence="2" key="1">
    <citation type="journal article" date="2021" name="ISME J.">
        <title>Evolutionary origin and ecological implication of a unique nif island in free-living Bradyrhizobium lineages.</title>
        <authorList>
            <person name="Tao J."/>
        </authorList>
    </citation>
    <scope>NUCLEOTIDE SEQUENCE [LARGE SCALE GENOMIC DNA]</scope>
    <source>
        <strain evidence="2">SZCCT0434</strain>
    </source>
</reference>
<evidence type="ECO:0000313" key="2">
    <source>
        <dbReference type="Proteomes" id="UP001315278"/>
    </source>
</evidence>
<dbReference type="EMBL" id="JAFCJH010000024">
    <property type="protein sequence ID" value="MBR0798139.1"/>
    <property type="molecule type" value="Genomic_DNA"/>
</dbReference>
<evidence type="ECO:0008006" key="3">
    <source>
        <dbReference type="Google" id="ProtNLM"/>
    </source>
</evidence>
<name>A0ABS5FMV8_9BRAD</name>